<dbReference type="InterPro" id="IPR005467">
    <property type="entry name" value="His_kinase_dom"/>
</dbReference>
<accession>A0A7Y3RL12</accession>
<dbReference type="CDD" id="cd00130">
    <property type="entry name" value="PAS"/>
    <property type="match status" value="2"/>
</dbReference>
<dbReference type="InterPro" id="IPR003594">
    <property type="entry name" value="HATPase_dom"/>
</dbReference>
<evidence type="ECO:0000256" key="10">
    <source>
        <dbReference type="ARBA" id="ARBA00023136"/>
    </source>
</evidence>
<dbReference type="GO" id="GO:0009927">
    <property type="term" value="F:histidine phosphotransfer kinase activity"/>
    <property type="evidence" value="ECO:0007669"/>
    <property type="project" value="TreeGrafter"/>
</dbReference>
<feature type="transmembrane region" description="Helical" evidence="12">
    <location>
        <begin position="268"/>
        <end position="291"/>
    </location>
</feature>
<evidence type="ECO:0000256" key="5">
    <source>
        <dbReference type="ARBA" id="ARBA00022553"/>
    </source>
</evidence>
<evidence type="ECO:0000256" key="2">
    <source>
        <dbReference type="ARBA" id="ARBA00004141"/>
    </source>
</evidence>
<dbReference type="Pfam" id="PF00474">
    <property type="entry name" value="SSF"/>
    <property type="match status" value="1"/>
</dbReference>
<evidence type="ECO:0000259" key="16">
    <source>
        <dbReference type="PROSITE" id="PS50113"/>
    </source>
</evidence>
<dbReference type="InterPro" id="IPR000700">
    <property type="entry name" value="PAS-assoc_C"/>
</dbReference>
<feature type="transmembrane region" description="Helical" evidence="12">
    <location>
        <begin position="311"/>
        <end position="334"/>
    </location>
</feature>
<dbReference type="NCBIfam" id="TIGR00229">
    <property type="entry name" value="sensory_box"/>
    <property type="match status" value="1"/>
</dbReference>
<evidence type="ECO:0000259" key="15">
    <source>
        <dbReference type="PROSITE" id="PS50112"/>
    </source>
</evidence>
<comment type="similarity">
    <text evidence="3">Belongs to the sodium:solute symporter (SSF) (TC 2.A.21) family.</text>
</comment>
<dbReference type="PROSITE" id="PS50113">
    <property type="entry name" value="PAC"/>
    <property type="match status" value="1"/>
</dbReference>
<dbReference type="CDD" id="cd00156">
    <property type="entry name" value="REC"/>
    <property type="match status" value="1"/>
</dbReference>
<dbReference type="InterPro" id="IPR013656">
    <property type="entry name" value="PAS_4"/>
</dbReference>
<dbReference type="SUPFAM" id="SSF52172">
    <property type="entry name" value="CheY-like"/>
    <property type="match status" value="1"/>
</dbReference>
<feature type="transmembrane region" description="Helical" evidence="12">
    <location>
        <begin position="35"/>
        <end position="55"/>
    </location>
</feature>
<dbReference type="RefSeq" id="WP_173197099.1">
    <property type="nucleotide sequence ID" value="NZ_JABFCX010000002.1"/>
</dbReference>
<dbReference type="SMART" id="SM00388">
    <property type="entry name" value="HisKA"/>
    <property type="match status" value="1"/>
</dbReference>
<feature type="transmembrane region" description="Helical" evidence="12">
    <location>
        <begin position="387"/>
        <end position="411"/>
    </location>
</feature>
<feature type="domain" description="Response regulatory" evidence="14">
    <location>
        <begin position="1115"/>
        <end position="1232"/>
    </location>
</feature>
<feature type="transmembrane region" description="Helical" evidence="12">
    <location>
        <begin position="152"/>
        <end position="171"/>
    </location>
</feature>
<name>A0A7Y3RL12_9PROT</name>
<evidence type="ECO:0000256" key="8">
    <source>
        <dbReference type="ARBA" id="ARBA00022777"/>
    </source>
</evidence>
<dbReference type="GO" id="GO:0000155">
    <property type="term" value="F:phosphorelay sensor kinase activity"/>
    <property type="evidence" value="ECO:0007669"/>
    <property type="project" value="InterPro"/>
</dbReference>
<evidence type="ECO:0000259" key="13">
    <source>
        <dbReference type="PROSITE" id="PS50109"/>
    </source>
</evidence>
<dbReference type="Pfam" id="PF02518">
    <property type="entry name" value="HATPase_c"/>
    <property type="match status" value="1"/>
</dbReference>
<reference evidence="17 18" key="1">
    <citation type="submission" date="2020-05" db="EMBL/GenBank/DDBJ databases">
        <title>Parvularcula mediterraneae sp. nov., isolated from polypropylene straw from shallow seawater of the seashore of Laganas in Zakynthos island, Greece.</title>
        <authorList>
            <person name="Szabo I."/>
            <person name="Al-Omari J."/>
            <person name="Rado J."/>
            <person name="Szerdahelyi G.S."/>
        </authorList>
    </citation>
    <scope>NUCLEOTIDE SEQUENCE [LARGE SCALE GENOMIC DNA]</scope>
    <source>
        <strain evidence="17 18">ZS-1/3</strain>
    </source>
</reference>
<dbReference type="SUPFAM" id="SSF47384">
    <property type="entry name" value="Homodimeric domain of signal transducing histidine kinase"/>
    <property type="match status" value="1"/>
</dbReference>
<evidence type="ECO:0000256" key="9">
    <source>
        <dbReference type="ARBA" id="ARBA00022989"/>
    </source>
</evidence>
<dbReference type="Gene3D" id="3.40.50.2300">
    <property type="match status" value="1"/>
</dbReference>
<dbReference type="GO" id="GO:0005886">
    <property type="term" value="C:plasma membrane"/>
    <property type="evidence" value="ECO:0007669"/>
    <property type="project" value="TreeGrafter"/>
</dbReference>
<feature type="transmembrane region" description="Helical" evidence="12">
    <location>
        <begin position="67"/>
        <end position="84"/>
    </location>
</feature>
<dbReference type="PROSITE" id="PS50110">
    <property type="entry name" value="RESPONSE_REGULATORY"/>
    <property type="match status" value="1"/>
</dbReference>
<feature type="domain" description="PAS" evidence="15">
    <location>
        <begin position="597"/>
        <end position="634"/>
    </location>
</feature>
<keyword evidence="7 12" id="KW-0812">Transmembrane</keyword>
<feature type="transmembrane region" description="Helical" evidence="12">
    <location>
        <begin position="6"/>
        <end position="23"/>
    </location>
</feature>
<keyword evidence="9 12" id="KW-1133">Transmembrane helix</keyword>
<dbReference type="EC" id="2.7.13.3" evidence="4"/>
<dbReference type="PANTHER" id="PTHR43047:SF9">
    <property type="entry name" value="HISTIDINE KINASE"/>
    <property type="match status" value="1"/>
</dbReference>
<comment type="subcellular location">
    <subcellularLocation>
        <location evidence="2">Membrane</location>
        <topology evidence="2">Multi-pass membrane protein</topology>
    </subcellularLocation>
</comment>
<dbReference type="PRINTS" id="PR00344">
    <property type="entry name" value="BCTRLSENSOR"/>
</dbReference>
<evidence type="ECO:0000259" key="14">
    <source>
        <dbReference type="PROSITE" id="PS50110"/>
    </source>
</evidence>
<feature type="transmembrane region" description="Helical" evidence="12">
    <location>
        <begin position="113"/>
        <end position="140"/>
    </location>
</feature>
<evidence type="ECO:0000313" key="18">
    <source>
        <dbReference type="Proteomes" id="UP000536835"/>
    </source>
</evidence>
<evidence type="ECO:0000256" key="11">
    <source>
        <dbReference type="PROSITE-ProRule" id="PRU00169"/>
    </source>
</evidence>
<dbReference type="CDD" id="cd00082">
    <property type="entry name" value="HisKA"/>
    <property type="match status" value="1"/>
</dbReference>
<organism evidence="17 18">
    <name type="scientific">Parvularcula mediterranea</name>
    <dbReference type="NCBI Taxonomy" id="2732508"/>
    <lineage>
        <taxon>Bacteria</taxon>
        <taxon>Pseudomonadati</taxon>
        <taxon>Pseudomonadota</taxon>
        <taxon>Alphaproteobacteria</taxon>
        <taxon>Parvularculales</taxon>
        <taxon>Parvularculaceae</taxon>
        <taxon>Parvularcula</taxon>
    </lineage>
</organism>
<proteinExistence type="inferred from homology"/>
<gene>
    <name evidence="17" type="ORF">HK107_04385</name>
</gene>
<keyword evidence="10 12" id="KW-0472">Membrane</keyword>
<protein>
    <recommendedName>
        <fullName evidence="4">histidine kinase</fullName>
        <ecNumber evidence="4">2.7.13.3</ecNumber>
    </recommendedName>
</protein>
<evidence type="ECO:0000256" key="7">
    <source>
        <dbReference type="ARBA" id="ARBA00022692"/>
    </source>
</evidence>
<dbReference type="InterPro" id="IPR000014">
    <property type="entry name" value="PAS"/>
</dbReference>
<dbReference type="InterPro" id="IPR001789">
    <property type="entry name" value="Sig_transdc_resp-reg_receiver"/>
</dbReference>
<dbReference type="Pfam" id="PF12860">
    <property type="entry name" value="PAS_7"/>
    <property type="match status" value="1"/>
</dbReference>
<comment type="caution">
    <text evidence="17">The sequence shown here is derived from an EMBL/GenBank/DDBJ whole genome shotgun (WGS) entry which is preliminary data.</text>
</comment>
<dbReference type="InterPro" id="IPR036097">
    <property type="entry name" value="HisK_dim/P_sf"/>
</dbReference>
<dbReference type="InterPro" id="IPR011006">
    <property type="entry name" value="CheY-like_superfamily"/>
</dbReference>
<feature type="transmembrane region" description="Helical" evidence="12">
    <location>
        <begin position="364"/>
        <end position="381"/>
    </location>
</feature>
<dbReference type="SUPFAM" id="SSF55785">
    <property type="entry name" value="PYP-like sensor domain (PAS domain)"/>
    <property type="match status" value="2"/>
</dbReference>
<dbReference type="GO" id="GO:0022857">
    <property type="term" value="F:transmembrane transporter activity"/>
    <property type="evidence" value="ECO:0007669"/>
    <property type="project" value="InterPro"/>
</dbReference>
<dbReference type="InterPro" id="IPR001734">
    <property type="entry name" value="Na/solute_symporter"/>
</dbReference>
<keyword evidence="8" id="KW-0418">Kinase</keyword>
<feature type="domain" description="PAC" evidence="16">
    <location>
        <begin position="787"/>
        <end position="840"/>
    </location>
</feature>
<evidence type="ECO:0000256" key="4">
    <source>
        <dbReference type="ARBA" id="ARBA00012438"/>
    </source>
</evidence>
<sequence>MSTVTVGAALAIYAAVLFAVGFMAQKRGSFPPRTLPLVTALSIGVYCTSWTFYGAVGTAARSGWDYLPIYLGPVLAFTLGLPLIERTISLGKAHGATSLPDLISRRFGRSRSLAALLSGTLVLVSIPYITLQLIAVASTFSVVTGGEETRSQALILSVGAVLAAFGLVFGTRSRDATERSPGLVAAMAFDSVFKLLAFFVVALVALAILSGGEITAPPLPSAEGFTAPRFLLLTALSAFMVLCLPRQFHMTVVEPDGPRTVRRAAPILILYLGLFALLVLPIAGAGAGLGLGASPDIFVLTVPRASGAEALTLLAFVGGFAAAAGMIVVTGIAVGNMISNDLVLPLLSNAGEARAFKHALTIRRLSLCALIVIASLFALTVPEGAMLAELGVVSFAGAAQLAPLLIAAIFAPRVTSPAAVAAIVTGVSLWLILVLGPVVAGGTAFDASPLLKMLLPFIDDQFTAGTLIAGLANVSVLVALTLLAPADLKAREDAARFNSQRAQGALSGTVRVGDLRALLEQIVGKDVAASTARPYANLRDSDLAPAAFVEESERRLSGVLGNASANILLTRLLTSSRVAVGDVMVLMGDASRELRFGQDLLLATLDSLAEGVSVIDAEGKLVAWNKAYEELFDYPSGLLAVGTPVETLLRHNLPRAPEAKLQKRIALLKDGIPHTSETTLRDGRILRLQGRPVPGGGYVTSFSDVTEYRVAQTALAESERTLRFYTDNIPFPIAFADPGQTIRFHNRAYAEMTGMLDQSLVGLPLATVLGEHYAKRSIAIDAVLEGSGRRFVLSPDDIGGDVTWQVTYVPQVSQSGTVLGFFGFYQDISKRRAAQSALEEANRTLEARVEQRTAELSLANTAADSARQEAEAANQSKTRFLAAASHDVLQPLNAARLFASSLEDTLPEGSDEAGTATRIGAAIGSADTLLRSLLNLSKLEAGGVDPKKSAFALGPYLEGIAEEFRPLAEEQGLTLRVVSTGLWTDTDPGLLRSAIQNLLANAVRYTDEGGVLIGVRRVWGRLALDIIDSGRGIAAEDQATIFKEFTRLPRDRDVEGAGLGLATVSRVAGLLGHDIILSSDPGKGTRFRLLIPRAEPRSAVASPRRRSAPGFGGARVLCVDNDRSVLEALEARFTKWGAETSALGSVDAVRAAYANGAAMPDLLILDYQLDGDETGLDVFDFFAEEKECRLPAIVVTASRSEATDEAVRSRGLDILSKPVEPAALRSLSVSLLNAPKV</sequence>
<dbReference type="SMART" id="SM00387">
    <property type="entry name" value="HATPase_c"/>
    <property type="match status" value="1"/>
</dbReference>
<evidence type="ECO:0000256" key="6">
    <source>
        <dbReference type="ARBA" id="ARBA00022679"/>
    </source>
</evidence>
<feature type="domain" description="Histidine kinase" evidence="13">
    <location>
        <begin position="883"/>
        <end position="1095"/>
    </location>
</feature>
<comment type="catalytic activity">
    <reaction evidence="1">
        <text>ATP + protein L-histidine = ADP + protein N-phospho-L-histidine.</text>
        <dbReference type="EC" id="2.7.13.3"/>
    </reaction>
</comment>
<dbReference type="InterPro" id="IPR035965">
    <property type="entry name" value="PAS-like_dom_sf"/>
</dbReference>
<feature type="transmembrane region" description="Helical" evidence="12">
    <location>
        <begin position="230"/>
        <end position="248"/>
    </location>
</feature>
<dbReference type="InterPro" id="IPR004358">
    <property type="entry name" value="Sig_transdc_His_kin-like_C"/>
</dbReference>
<evidence type="ECO:0000256" key="1">
    <source>
        <dbReference type="ARBA" id="ARBA00000085"/>
    </source>
</evidence>
<dbReference type="SMART" id="SM00448">
    <property type="entry name" value="REC"/>
    <property type="match status" value="1"/>
</dbReference>
<dbReference type="PROSITE" id="PS50109">
    <property type="entry name" value="HIS_KIN"/>
    <property type="match status" value="1"/>
</dbReference>
<dbReference type="PANTHER" id="PTHR43047">
    <property type="entry name" value="TWO-COMPONENT HISTIDINE PROTEIN KINASE"/>
    <property type="match status" value="1"/>
</dbReference>
<dbReference type="SMART" id="SM00091">
    <property type="entry name" value="PAS"/>
    <property type="match status" value="2"/>
</dbReference>
<feature type="transmembrane region" description="Helical" evidence="12">
    <location>
        <begin position="183"/>
        <end position="210"/>
    </location>
</feature>
<dbReference type="Gene3D" id="1.20.1730.10">
    <property type="entry name" value="Sodium/glucose cotransporter"/>
    <property type="match status" value="1"/>
</dbReference>
<dbReference type="InterPro" id="IPR036890">
    <property type="entry name" value="HATPase_C_sf"/>
</dbReference>
<feature type="transmembrane region" description="Helical" evidence="12">
    <location>
        <begin position="418"/>
        <end position="442"/>
    </location>
</feature>
<dbReference type="PROSITE" id="PS50283">
    <property type="entry name" value="NA_SOLUT_SYMP_3"/>
    <property type="match status" value="1"/>
</dbReference>
<feature type="modified residue" description="4-aspartylphosphate" evidence="11">
    <location>
        <position position="1166"/>
    </location>
</feature>
<dbReference type="Gene3D" id="3.30.450.20">
    <property type="entry name" value="PAS domain"/>
    <property type="match status" value="2"/>
</dbReference>
<dbReference type="EMBL" id="JABFCX010000002">
    <property type="protein sequence ID" value="NNU15555.1"/>
    <property type="molecule type" value="Genomic_DNA"/>
</dbReference>
<keyword evidence="18" id="KW-1185">Reference proteome</keyword>
<dbReference type="Gene3D" id="3.30.565.10">
    <property type="entry name" value="Histidine kinase-like ATPase, C-terminal domain"/>
    <property type="match status" value="1"/>
</dbReference>
<dbReference type="Pfam" id="PF00512">
    <property type="entry name" value="HisKA"/>
    <property type="match status" value="1"/>
</dbReference>
<keyword evidence="6" id="KW-0808">Transferase</keyword>
<dbReference type="Proteomes" id="UP000536835">
    <property type="component" value="Unassembled WGS sequence"/>
</dbReference>
<dbReference type="InterPro" id="IPR003661">
    <property type="entry name" value="HisK_dim/P_dom"/>
</dbReference>
<evidence type="ECO:0000256" key="3">
    <source>
        <dbReference type="ARBA" id="ARBA00006434"/>
    </source>
</evidence>
<dbReference type="SUPFAM" id="SSF55874">
    <property type="entry name" value="ATPase domain of HSP90 chaperone/DNA topoisomerase II/histidine kinase"/>
    <property type="match status" value="1"/>
</dbReference>
<dbReference type="Pfam" id="PF08448">
    <property type="entry name" value="PAS_4"/>
    <property type="match status" value="1"/>
</dbReference>
<evidence type="ECO:0000313" key="17">
    <source>
        <dbReference type="EMBL" id="NNU15555.1"/>
    </source>
</evidence>
<dbReference type="PROSITE" id="PS50112">
    <property type="entry name" value="PAS"/>
    <property type="match status" value="1"/>
</dbReference>
<dbReference type="Gene3D" id="1.10.287.130">
    <property type="match status" value="1"/>
</dbReference>
<dbReference type="Pfam" id="PF00072">
    <property type="entry name" value="Response_reg"/>
    <property type="match status" value="1"/>
</dbReference>
<keyword evidence="5 11" id="KW-0597">Phosphoprotein</keyword>
<evidence type="ECO:0000256" key="12">
    <source>
        <dbReference type="SAM" id="Phobius"/>
    </source>
</evidence>
<dbReference type="InterPro" id="IPR038377">
    <property type="entry name" value="Na/Glc_symporter_sf"/>
</dbReference>
<dbReference type="AlphaFoldDB" id="A0A7Y3RL12"/>